<comment type="caution">
    <text evidence="7">The sequence shown here is derived from an EMBL/GenBank/DDBJ whole genome shotgun (WGS) entry which is preliminary data.</text>
</comment>
<evidence type="ECO:0000256" key="1">
    <source>
        <dbReference type="ARBA" id="ARBA00022679"/>
    </source>
</evidence>
<dbReference type="SMART" id="SM00387">
    <property type="entry name" value="HATPase_c"/>
    <property type="match status" value="1"/>
</dbReference>
<reference evidence="7 8" key="1">
    <citation type="journal article" date="2015" name="Stand. Genomic Sci.">
        <title>Genomic Encyclopedia of Bacterial and Archaeal Type Strains, Phase III: the genomes of soil and plant-associated and newly described type strains.</title>
        <authorList>
            <person name="Whitman W.B."/>
            <person name="Woyke T."/>
            <person name="Klenk H.P."/>
            <person name="Zhou Y."/>
            <person name="Lilburn T.G."/>
            <person name="Beck B.J."/>
            <person name="De Vos P."/>
            <person name="Vandamme P."/>
            <person name="Eisen J.A."/>
            <person name="Garrity G."/>
            <person name="Hugenholtz P."/>
            <person name="Kyrpides N.C."/>
        </authorList>
    </citation>
    <scope>NUCLEOTIDE SEQUENCE [LARGE SCALE GENOMIC DNA]</scope>
    <source>
        <strain evidence="7 8">CGMCC 1.10822</strain>
    </source>
</reference>
<dbReference type="InterPro" id="IPR011712">
    <property type="entry name" value="Sig_transdc_His_kin_sub3_dim/P"/>
</dbReference>
<dbReference type="Pfam" id="PF02518">
    <property type="entry name" value="HATPase_c"/>
    <property type="match status" value="1"/>
</dbReference>
<keyword evidence="3" id="KW-0902">Two-component regulatory system</keyword>
<dbReference type="Pfam" id="PF07730">
    <property type="entry name" value="HisKA_3"/>
    <property type="match status" value="1"/>
</dbReference>
<evidence type="ECO:0000313" key="8">
    <source>
        <dbReference type="Proteomes" id="UP000318431"/>
    </source>
</evidence>
<dbReference type="GO" id="GO:0016020">
    <property type="term" value="C:membrane"/>
    <property type="evidence" value="ECO:0007669"/>
    <property type="project" value="InterPro"/>
</dbReference>
<feature type="transmembrane region" description="Helical" evidence="4">
    <location>
        <begin position="751"/>
        <end position="769"/>
    </location>
</feature>
<feature type="domain" description="Histidine kinase/HSP90-like ATPase" evidence="6">
    <location>
        <begin position="894"/>
        <end position="987"/>
    </location>
</feature>
<dbReference type="EMBL" id="VLLB01000001">
    <property type="protein sequence ID" value="TWI69499.1"/>
    <property type="molecule type" value="Genomic_DNA"/>
</dbReference>
<dbReference type="RefSeq" id="WP_145647257.1">
    <property type="nucleotide sequence ID" value="NZ_VLLB01000001.1"/>
</dbReference>
<evidence type="ECO:0000256" key="4">
    <source>
        <dbReference type="SAM" id="Phobius"/>
    </source>
</evidence>
<evidence type="ECO:0000256" key="5">
    <source>
        <dbReference type="SAM" id="SignalP"/>
    </source>
</evidence>
<dbReference type="GO" id="GO:0000155">
    <property type="term" value="F:phosphorelay sensor kinase activity"/>
    <property type="evidence" value="ECO:0007669"/>
    <property type="project" value="InterPro"/>
</dbReference>
<dbReference type="PANTHER" id="PTHR24421:SF62">
    <property type="entry name" value="SENSORY TRANSDUCTION HISTIDINE KINASE"/>
    <property type="match status" value="1"/>
</dbReference>
<dbReference type="InterPro" id="IPR050482">
    <property type="entry name" value="Sensor_HK_TwoCompSys"/>
</dbReference>
<dbReference type="InterPro" id="IPR003594">
    <property type="entry name" value="HATPase_dom"/>
</dbReference>
<dbReference type="SUPFAM" id="SSF50952">
    <property type="entry name" value="Soluble quinoprotein glucose dehydrogenase"/>
    <property type="match status" value="1"/>
</dbReference>
<keyword evidence="4" id="KW-1133">Transmembrane helix</keyword>
<proteinExistence type="predicted"/>
<feature type="chain" id="PRO_5022186279" evidence="5">
    <location>
        <begin position="27"/>
        <end position="999"/>
    </location>
</feature>
<dbReference type="AlphaFoldDB" id="A0A562RKC8"/>
<dbReference type="Gene3D" id="1.20.5.1930">
    <property type="match status" value="1"/>
</dbReference>
<gene>
    <name evidence="7" type="ORF">IP91_00568</name>
</gene>
<dbReference type="Gene3D" id="2.60.40.10">
    <property type="entry name" value="Immunoglobulins"/>
    <property type="match status" value="1"/>
</dbReference>
<dbReference type="SUPFAM" id="SSF63829">
    <property type="entry name" value="Calcium-dependent phosphotriesterase"/>
    <property type="match status" value="2"/>
</dbReference>
<dbReference type="OrthoDB" id="5384984at2"/>
<keyword evidence="8" id="KW-1185">Reference proteome</keyword>
<evidence type="ECO:0000256" key="2">
    <source>
        <dbReference type="ARBA" id="ARBA00022777"/>
    </source>
</evidence>
<sequence>MRTIVIRLFLRWIVLAAACAALPAHALDPAIGIEGYRHDRWGETDGAPRLIDALAQTEDGWLWVASRQSGLYRFDGVRFLHYETRDGSRLQNIGISAMRPGPGNALWMGHGAGGVSVLRDGRLKHVLLPAQTASVYAIATVPDGTTWIASALGLFRIRDDVPVRMGAAQGYPGQQAQYVLADRAGRVWVADDGNLTVLEPGAAAFRQVRRTLPDPMLVEAPNGSVWLVLGKEFTQLAPAADRRPAPPSFGTASSFQSGFDGDGNLWSGNCPVGLCVLRPGDWQGRAAFSAMGGNERLDQPWQLTSLTILSVMVDREGSLWVGTPAGLERLRDQPVHMVGELLDRGKVFALPHPDGSMLVLEARRLNGALTLWRMEGSRLVAQPNPLNAAVMSRAPDGSLVLGGSGGIERHRAAGVERIPLPPVPARAGTLALRDLIAGNDELWAWVAGHGVWQYRGGRWLQPDPRGKGVIAVAFDAAGRSYRGYAANHLVIADGEKVRELGAAEGLDVGRMRFILPAETLLVSGDRGAALLHDGRFQPLQTSVPAGLGLISGIVSGRDGTRWLNTANGMFRVAAADWARTMADPRVPLRGTLLDALDGYLGGAESTWLTNTLFMGADGRLWFVGERGLAWLDPRAVTPNPATPDVELLAFTANGQRRRPADRNDLGTGAADLAIDYTAPSLRMPQRVTFRYRLLGADAAWEDAGPRRTAFYKHLGPGDYTFEVVAVNESGVPSRRAATLHFHVAPRLTQTAWFQVACALALLAAIALAWRVRMRRLAARLEDRFQVRVRERESIARSLHDTFLQSVQGLLLSMQSVTMKLPADSTARGEFDALLERAERVLVEGRDEVKGLRGEFASSVDFWQVLQRDVGLVIPRAAARLSLLRPEAVDRLHAPLRHDVYAIAREAITNALRHTAGNVTVECHAGPKAFTLCVADAGAGLGAFRHGKAGHFGLTGMRERAAQIGARLQIEDGEGGGTRVLLTVPASLAYPEDAAAQAGL</sequence>
<dbReference type="GO" id="GO:0046983">
    <property type="term" value="F:protein dimerization activity"/>
    <property type="evidence" value="ECO:0007669"/>
    <property type="project" value="InterPro"/>
</dbReference>
<keyword evidence="5" id="KW-0732">Signal</keyword>
<dbReference type="InterPro" id="IPR011123">
    <property type="entry name" value="Y_Y_Y"/>
</dbReference>
<protein>
    <submittedName>
        <fullName evidence="7">Histidine kinase</fullName>
    </submittedName>
</protein>
<name>A0A562RKC8_9BURK</name>
<evidence type="ECO:0000256" key="3">
    <source>
        <dbReference type="ARBA" id="ARBA00023012"/>
    </source>
</evidence>
<dbReference type="Proteomes" id="UP000318431">
    <property type="component" value="Unassembled WGS sequence"/>
</dbReference>
<keyword evidence="4" id="KW-0812">Transmembrane</keyword>
<dbReference type="Gene3D" id="3.30.565.10">
    <property type="entry name" value="Histidine kinase-like ATPase, C-terminal domain"/>
    <property type="match status" value="1"/>
</dbReference>
<evidence type="ECO:0000313" key="7">
    <source>
        <dbReference type="EMBL" id="TWI69499.1"/>
    </source>
</evidence>
<dbReference type="InterPro" id="IPR015943">
    <property type="entry name" value="WD40/YVTN_repeat-like_dom_sf"/>
</dbReference>
<dbReference type="PANTHER" id="PTHR24421">
    <property type="entry name" value="NITRATE/NITRITE SENSOR PROTEIN NARX-RELATED"/>
    <property type="match status" value="1"/>
</dbReference>
<dbReference type="InterPro" id="IPR013783">
    <property type="entry name" value="Ig-like_fold"/>
</dbReference>
<keyword evidence="1" id="KW-0808">Transferase</keyword>
<dbReference type="InterPro" id="IPR011041">
    <property type="entry name" value="Quinoprot_gluc/sorb_DH_b-prop"/>
</dbReference>
<dbReference type="Gene3D" id="2.130.10.10">
    <property type="entry name" value="YVTN repeat-like/Quinoprotein amine dehydrogenase"/>
    <property type="match status" value="1"/>
</dbReference>
<accession>A0A562RKC8</accession>
<organism evidence="7 8">
    <name type="scientific">Pseudoduganella lurida</name>
    <dbReference type="NCBI Taxonomy" id="1036180"/>
    <lineage>
        <taxon>Bacteria</taxon>
        <taxon>Pseudomonadati</taxon>
        <taxon>Pseudomonadota</taxon>
        <taxon>Betaproteobacteria</taxon>
        <taxon>Burkholderiales</taxon>
        <taxon>Oxalobacteraceae</taxon>
        <taxon>Telluria group</taxon>
        <taxon>Pseudoduganella</taxon>
    </lineage>
</organism>
<evidence type="ECO:0000259" key="6">
    <source>
        <dbReference type="SMART" id="SM00387"/>
    </source>
</evidence>
<dbReference type="SUPFAM" id="SSF55874">
    <property type="entry name" value="ATPase domain of HSP90 chaperone/DNA topoisomerase II/histidine kinase"/>
    <property type="match status" value="1"/>
</dbReference>
<dbReference type="InterPro" id="IPR036890">
    <property type="entry name" value="HATPase_C_sf"/>
</dbReference>
<keyword evidence="4" id="KW-0472">Membrane</keyword>
<keyword evidence="2 7" id="KW-0418">Kinase</keyword>
<dbReference type="CDD" id="cd16917">
    <property type="entry name" value="HATPase_UhpB-NarQ-NarX-like"/>
    <property type="match status" value="1"/>
</dbReference>
<feature type="signal peptide" evidence="5">
    <location>
        <begin position="1"/>
        <end position="26"/>
    </location>
</feature>
<dbReference type="Pfam" id="PF07495">
    <property type="entry name" value="Y_Y_Y"/>
    <property type="match status" value="1"/>
</dbReference>